<proteinExistence type="predicted"/>
<dbReference type="PANTHER" id="PTHR23354">
    <property type="entry name" value="NUCLEOLAR PROTEIN 7/ESTROGEN RECEPTOR COACTIVATOR-RELATED"/>
    <property type="match status" value="1"/>
</dbReference>
<dbReference type="EMBL" id="CM035441">
    <property type="protein sequence ID" value="KAH7280809.1"/>
    <property type="molecule type" value="Genomic_DNA"/>
</dbReference>
<protein>
    <recommendedName>
        <fullName evidence="1">TLDc domain-containing protein</fullName>
    </recommendedName>
</protein>
<dbReference type="Pfam" id="PF07534">
    <property type="entry name" value="TLD"/>
    <property type="match status" value="1"/>
</dbReference>
<dbReference type="PROSITE" id="PS51886">
    <property type="entry name" value="TLDC"/>
    <property type="match status" value="1"/>
</dbReference>
<evidence type="ECO:0000313" key="3">
    <source>
        <dbReference type="Proteomes" id="UP000825935"/>
    </source>
</evidence>
<dbReference type="Proteomes" id="UP000825935">
    <property type="component" value="Chromosome 36"/>
</dbReference>
<gene>
    <name evidence="2" type="ORF">KP509_36G015100</name>
</gene>
<dbReference type="InterPro" id="IPR006571">
    <property type="entry name" value="TLDc_dom"/>
</dbReference>
<evidence type="ECO:0000313" key="2">
    <source>
        <dbReference type="EMBL" id="KAH7280807.1"/>
    </source>
</evidence>
<reference evidence="2" key="1">
    <citation type="submission" date="2021-08" db="EMBL/GenBank/DDBJ databases">
        <title>WGS assembly of Ceratopteris richardii.</title>
        <authorList>
            <person name="Marchant D.B."/>
            <person name="Chen G."/>
            <person name="Jenkins J."/>
            <person name="Shu S."/>
            <person name="Leebens-Mack J."/>
            <person name="Grimwood J."/>
            <person name="Schmutz J."/>
            <person name="Soltis P."/>
            <person name="Soltis D."/>
            <person name="Chen Z.-H."/>
        </authorList>
    </citation>
    <scope>NUCLEOTIDE SEQUENCE</scope>
    <source>
        <strain evidence="2">Whitten #5841</strain>
        <tissue evidence="2">Leaf</tissue>
    </source>
</reference>
<dbReference type="EMBL" id="CM035441">
    <property type="protein sequence ID" value="KAH7280808.1"/>
    <property type="molecule type" value="Genomic_DNA"/>
</dbReference>
<dbReference type="AlphaFoldDB" id="A0A8T2Q9N9"/>
<dbReference type="OrthoDB" id="289228at2759"/>
<keyword evidence="3" id="KW-1185">Reference proteome</keyword>
<dbReference type="PANTHER" id="PTHR23354:SF104">
    <property type="entry name" value="TLD-DOMAIN CONTAINING NUCLEOLAR PROTEIN"/>
    <property type="match status" value="1"/>
</dbReference>
<dbReference type="SMART" id="SM00584">
    <property type="entry name" value="TLDc"/>
    <property type="match status" value="1"/>
</dbReference>
<sequence>MGVTSSRQDDAQASEIRSLESRLSSLEDLPALRALFSRLTNSSNLIPLDVLKENFKLEVGDLQCSPDSQLDILRQNVGFGIVDTIFHTEENGVSWKFFLKGIEKCHQPSISMKLCLLFSFFYNLRKRAELPLSFSFESEDFNLLPQAGLTGHITYLELQDFIWLCWLMEYVTRPKESNSSLHLPSVDSIIKSAQMACTDNSVDKSKFPVEKLQKWMLRAIPRLPFSLFNFIQSRVCQIPVSTQDNSVSSDAEEQPNLQTSEGSIKNQLLGPSIAWAVGLSLLDTLGAKILSCSFSWNPDVTSLLYRSAIHGKGMNRFWVQMEGYNGAVLILIQGYTLNTSENNVSTDSAEEKWLLGAIVSDGFVNKNGFYGDRNCCIFSLQPVTHPFRPSGRGSNFVYSHSHVGTSASYLQQQRGPQGIAFGGSIGKERVFLDEDFMHIFIRHHAIDKTYEPGQLLPDQGYQVIKGKVTEVEAWGFGGAETREKQAQYQNRKDLFVEQKRKVDLQSFGNWADSPEKMMLDMVSDPNKVQREER</sequence>
<dbReference type="EMBL" id="CM035441">
    <property type="protein sequence ID" value="KAH7280807.1"/>
    <property type="molecule type" value="Genomic_DNA"/>
</dbReference>
<comment type="caution">
    <text evidence="2">The sequence shown here is derived from an EMBL/GenBank/DDBJ whole genome shotgun (WGS) entry which is preliminary data.</text>
</comment>
<dbReference type="EMBL" id="CM035441">
    <property type="protein sequence ID" value="KAH7280802.1"/>
    <property type="molecule type" value="Genomic_DNA"/>
</dbReference>
<dbReference type="OMA" id="CYIATHE"/>
<evidence type="ECO:0000259" key="1">
    <source>
        <dbReference type="PROSITE" id="PS51886"/>
    </source>
</evidence>
<organism evidence="2 3">
    <name type="scientific">Ceratopteris richardii</name>
    <name type="common">Triangle waterfern</name>
    <dbReference type="NCBI Taxonomy" id="49495"/>
    <lineage>
        <taxon>Eukaryota</taxon>
        <taxon>Viridiplantae</taxon>
        <taxon>Streptophyta</taxon>
        <taxon>Embryophyta</taxon>
        <taxon>Tracheophyta</taxon>
        <taxon>Polypodiopsida</taxon>
        <taxon>Polypodiidae</taxon>
        <taxon>Polypodiales</taxon>
        <taxon>Pteridineae</taxon>
        <taxon>Pteridaceae</taxon>
        <taxon>Parkerioideae</taxon>
        <taxon>Ceratopteris</taxon>
    </lineage>
</organism>
<dbReference type="EMBL" id="CM035441">
    <property type="protein sequence ID" value="KAH7280812.1"/>
    <property type="molecule type" value="Genomic_DNA"/>
</dbReference>
<accession>A0A8T2Q9N9</accession>
<feature type="domain" description="TLDc" evidence="1">
    <location>
        <begin position="267"/>
        <end position="477"/>
    </location>
</feature>
<name>A0A8T2Q9N9_CERRI</name>